<keyword evidence="1" id="KW-0812">Transmembrane</keyword>
<proteinExistence type="predicted"/>
<dbReference type="SUPFAM" id="SSF52091">
    <property type="entry name" value="SpoIIaa-like"/>
    <property type="match status" value="1"/>
</dbReference>
<dbReference type="Pfam" id="PF13466">
    <property type="entry name" value="STAS_2"/>
    <property type="match status" value="1"/>
</dbReference>
<feature type="transmembrane region" description="Helical" evidence="1">
    <location>
        <begin position="218"/>
        <end position="244"/>
    </location>
</feature>
<dbReference type="Proteomes" id="UP000461162">
    <property type="component" value="Unassembled WGS sequence"/>
</dbReference>
<evidence type="ECO:0000256" key="1">
    <source>
        <dbReference type="SAM" id="Phobius"/>
    </source>
</evidence>
<protein>
    <submittedName>
        <fullName evidence="3">STAS domain-containing protein</fullName>
    </submittedName>
</protein>
<dbReference type="PROSITE" id="PS50801">
    <property type="entry name" value="STAS"/>
    <property type="match status" value="1"/>
</dbReference>
<dbReference type="AlphaFoldDB" id="A0A7K1KJB0"/>
<feature type="transmembrane region" description="Helical" evidence="1">
    <location>
        <begin position="371"/>
        <end position="391"/>
    </location>
</feature>
<dbReference type="InterPro" id="IPR058548">
    <property type="entry name" value="MlaB-like_STAS"/>
</dbReference>
<keyword evidence="1" id="KW-0472">Membrane</keyword>
<feature type="transmembrane region" description="Helical" evidence="1">
    <location>
        <begin position="264"/>
        <end position="284"/>
    </location>
</feature>
<dbReference type="CDD" id="cd07043">
    <property type="entry name" value="STAS_anti-anti-sigma_factors"/>
    <property type="match status" value="1"/>
</dbReference>
<dbReference type="GO" id="GO:0043190">
    <property type="term" value="C:ATP-binding cassette (ABC) transporter complex"/>
    <property type="evidence" value="ECO:0007669"/>
    <property type="project" value="InterPro"/>
</dbReference>
<feature type="domain" description="STAS" evidence="2">
    <location>
        <begin position="62"/>
        <end position="157"/>
    </location>
</feature>
<feature type="transmembrane region" description="Helical" evidence="1">
    <location>
        <begin position="322"/>
        <end position="351"/>
    </location>
</feature>
<keyword evidence="1" id="KW-1133">Transmembrane helix</keyword>
<reference evidence="3 4" key="1">
    <citation type="submission" date="2019-11" db="EMBL/GenBank/DDBJ databases">
        <title>Pseudodesulfovibrio alkaliphilus, sp. nov., an alkaliphilic sulfate-reducing bacteria from mud volcano of Taman peninsula, Russia.</title>
        <authorList>
            <person name="Frolova A."/>
            <person name="Merkel A.Y."/>
            <person name="Slobodkin A.I."/>
        </authorList>
    </citation>
    <scope>NUCLEOTIDE SEQUENCE [LARGE SCALE GENOMIC DNA]</scope>
    <source>
        <strain evidence="3 4">F-1</strain>
    </source>
</reference>
<dbReference type="GO" id="GO:0005548">
    <property type="term" value="F:phospholipid transporter activity"/>
    <property type="evidence" value="ECO:0007669"/>
    <property type="project" value="TreeGrafter"/>
</dbReference>
<dbReference type="InterPro" id="IPR002645">
    <property type="entry name" value="STAS_dom"/>
</dbReference>
<dbReference type="Gene3D" id="3.30.750.24">
    <property type="entry name" value="STAS domain"/>
    <property type="match status" value="1"/>
</dbReference>
<evidence type="ECO:0000259" key="2">
    <source>
        <dbReference type="PROSITE" id="PS50801"/>
    </source>
</evidence>
<evidence type="ECO:0000313" key="3">
    <source>
        <dbReference type="EMBL" id="MUM76146.1"/>
    </source>
</evidence>
<accession>A0A7K1KJB0</accession>
<dbReference type="PANTHER" id="PTHR30188">
    <property type="entry name" value="ABC TRANSPORTER PERMEASE PROTEIN-RELATED"/>
    <property type="match status" value="1"/>
</dbReference>
<organism evidence="3 4">
    <name type="scientific">Pseudodesulfovibrio alkaliphilus</name>
    <dbReference type="NCBI Taxonomy" id="2661613"/>
    <lineage>
        <taxon>Bacteria</taxon>
        <taxon>Pseudomonadati</taxon>
        <taxon>Thermodesulfobacteriota</taxon>
        <taxon>Desulfovibrionia</taxon>
        <taxon>Desulfovibrionales</taxon>
        <taxon>Desulfovibrionaceae</taxon>
    </lineage>
</organism>
<dbReference type="PANTHER" id="PTHR30188:SF3">
    <property type="entry name" value="ABC TRANSPORTER PERMEASE"/>
    <property type="match status" value="1"/>
</dbReference>
<gene>
    <name evidence="3" type="ORF">GKC30_00685</name>
</gene>
<dbReference type="InterPro" id="IPR036513">
    <property type="entry name" value="STAS_dom_sf"/>
</dbReference>
<dbReference type="Pfam" id="PF02405">
    <property type="entry name" value="MlaE"/>
    <property type="match status" value="1"/>
</dbReference>
<comment type="caution">
    <text evidence="3">The sequence shown here is derived from an EMBL/GenBank/DDBJ whole genome shotgun (WGS) entry which is preliminary data.</text>
</comment>
<dbReference type="EMBL" id="WODC01000001">
    <property type="protein sequence ID" value="MUM76146.1"/>
    <property type="molecule type" value="Genomic_DNA"/>
</dbReference>
<dbReference type="InterPro" id="IPR030802">
    <property type="entry name" value="Permease_MalE"/>
</dbReference>
<sequence length="434" mass="46318">MLFIVKKNNILSKPCQEGAQQAKGNSARAFHFPRARISSAFHQRSQGTAVTHHQLPKDHPGASVVVDQEGGSMQLLIRGRLDAPGTAHVWDAAAATAREAAARLPGRELAADCSAIEYMDGSGAALLLKLREVVSAQGATLALTGLGPRHSRLMDLTWHCPDETDARIPERRGLAHRVGMAAGDTLRAAREMVTFVGEASVIIAGAIAHPSRIRWKDVLLSCVQVGVDSLFIITLIGFLMGLIMSFQSAISLQRFGGEIFVPNMLGLVMFREMGPLVTAILLAARSGSAFAAEIGTMKINEELDALTTMGLSPMRFLVVPKLLSSLAMVPLMTIFFNLASLVGGAIVMLSLGYPLVTFTSRVFKYVQYSDFFGGMLKALVFAVLVAGVGCLRGMQTRSGASAVGLSTTSAVVTGIIFIAFADGLFAVAYYYLKI</sequence>
<name>A0A7K1KJB0_9BACT</name>
<feature type="transmembrane region" description="Helical" evidence="1">
    <location>
        <begin position="403"/>
        <end position="432"/>
    </location>
</feature>
<keyword evidence="4" id="KW-1185">Reference proteome</keyword>
<evidence type="ECO:0000313" key="4">
    <source>
        <dbReference type="Proteomes" id="UP000461162"/>
    </source>
</evidence>